<dbReference type="AlphaFoldDB" id="A0A502DIG3"/>
<dbReference type="InterPro" id="IPR051205">
    <property type="entry name" value="UbiH/COQ6_monooxygenase"/>
</dbReference>
<dbReference type="PRINTS" id="PR00420">
    <property type="entry name" value="RNGMNOXGNASE"/>
</dbReference>
<dbReference type="Gene3D" id="3.30.9.10">
    <property type="entry name" value="D-Amino Acid Oxidase, subunit A, domain 2"/>
    <property type="match status" value="1"/>
</dbReference>
<gene>
    <name evidence="2" type="ORF">EAH82_17375</name>
</gene>
<dbReference type="GO" id="GO:0071949">
    <property type="term" value="F:FAD binding"/>
    <property type="evidence" value="ECO:0007669"/>
    <property type="project" value="InterPro"/>
</dbReference>
<proteinExistence type="predicted"/>
<dbReference type="Gene3D" id="3.50.50.60">
    <property type="entry name" value="FAD/NAD(P)-binding domain"/>
    <property type="match status" value="2"/>
</dbReference>
<dbReference type="InterPro" id="IPR018168">
    <property type="entry name" value="Ubi_Hdrlase_CS"/>
</dbReference>
<evidence type="ECO:0000313" key="2">
    <source>
        <dbReference type="EMBL" id="TPG25317.1"/>
    </source>
</evidence>
<organism evidence="2 3">
    <name type="scientific">Variovorax guangxiensis</name>
    <dbReference type="NCBI Taxonomy" id="1775474"/>
    <lineage>
        <taxon>Bacteria</taxon>
        <taxon>Pseudomonadati</taxon>
        <taxon>Pseudomonadota</taxon>
        <taxon>Betaproteobacteria</taxon>
        <taxon>Burkholderiales</taxon>
        <taxon>Comamonadaceae</taxon>
        <taxon>Variovorax</taxon>
    </lineage>
</organism>
<feature type="domain" description="FAD-binding" evidence="1">
    <location>
        <begin position="131"/>
        <end position="327"/>
    </location>
</feature>
<dbReference type="Pfam" id="PF01494">
    <property type="entry name" value="FAD_binding_3"/>
    <property type="match status" value="1"/>
</dbReference>
<sequence>MALSPEVCIRGAGIVGRTLALLLARERVRVALVVPEVSPSPEPVAPDVRAYALNAASKGLLESLRGWPDSAHATPVQEMRVHGDEGGHVSFSASVQKVDALAWIVDVPALERQLADAVRFQPLIDVVPAPVNAALTVVCEGKASATRDALGVSYQVTRYPQHAIAARLHAEKPHLGTARQWFNARGEVLALLPLGGASGHEVALVWSVDQLRAPTLLALGADEFNAAVREASHDALGALTLRSERAAWPLQRAIADRWTGRFADEAGGKAWALAGDAAHTLHPLAGQGLNLGLADAAALAGVLKDRDYWRSVGDARLLRRYERARRADVLAMSFATDGLQQLFAHATDPLPALRNLGMRGFDRTGIVKQFVARRAMGFV</sequence>
<keyword evidence="2" id="KW-0830">Ubiquinone</keyword>
<reference evidence="2 3" key="1">
    <citation type="journal article" date="2019" name="Environ. Microbiol.">
        <title>Species interactions and distinct microbial communities in high Arctic permafrost affected cryosols are associated with the CH4 and CO2 gas fluxes.</title>
        <authorList>
            <person name="Altshuler I."/>
            <person name="Hamel J."/>
            <person name="Turney S."/>
            <person name="Magnuson E."/>
            <person name="Levesque R."/>
            <person name="Greer C."/>
            <person name="Whyte L.G."/>
        </authorList>
    </citation>
    <scope>NUCLEOTIDE SEQUENCE [LARGE SCALE GENOMIC DNA]</scope>
    <source>
        <strain evidence="2 3">S06.C</strain>
    </source>
</reference>
<dbReference type="Proteomes" id="UP000319212">
    <property type="component" value="Unassembled WGS sequence"/>
</dbReference>
<name>A0A502DIG3_9BURK</name>
<dbReference type="PANTHER" id="PTHR43876:SF7">
    <property type="entry name" value="UBIQUINONE BIOSYNTHESIS MONOOXYGENASE COQ6, MITOCHONDRIAL"/>
    <property type="match status" value="1"/>
</dbReference>
<dbReference type="EMBL" id="RCZI01000005">
    <property type="protein sequence ID" value="TPG25317.1"/>
    <property type="molecule type" value="Genomic_DNA"/>
</dbReference>
<protein>
    <submittedName>
        <fullName evidence="2">Ubiquinone biosynthesis protein UbiH</fullName>
    </submittedName>
</protein>
<dbReference type="OrthoDB" id="9769565at2"/>
<evidence type="ECO:0000313" key="3">
    <source>
        <dbReference type="Proteomes" id="UP000319212"/>
    </source>
</evidence>
<dbReference type="SUPFAM" id="SSF51905">
    <property type="entry name" value="FAD/NAD(P)-binding domain"/>
    <property type="match status" value="1"/>
</dbReference>
<dbReference type="RefSeq" id="WP_140843899.1">
    <property type="nucleotide sequence ID" value="NZ_RCZI01000005.1"/>
</dbReference>
<dbReference type="InterPro" id="IPR036188">
    <property type="entry name" value="FAD/NAD-bd_sf"/>
</dbReference>
<accession>A0A502DIG3</accession>
<dbReference type="PROSITE" id="PS01304">
    <property type="entry name" value="UBIH"/>
    <property type="match status" value="1"/>
</dbReference>
<dbReference type="InterPro" id="IPR002938">
    <property type="entry name" value="FAD-bd"/>
</dbReference>
<dbReference type="PANTHER" id="PTHR43876">
    <property type="entry name" value="UBIQUINONE BIOSYNTHESIS MONOOXYGENASE COQ6, MITOCHONDRIAL"/>
    <property type="match status" value="1"/>
</dbReference>
<comment type="caution">
    <text evidence="2">The sequence shown here is derived from an EMBL/GenBank/DDBJ whole genome shotgun (WGS) entry which is preliminary data.</text>
</comment>
<evidence type="ECO:0000259" key="1">
    <source>
        <dbReference type="Pfam" id="PF01494"/>
    </source>
</evidence>